<organism evidence="9">
    <name type="scientific">Schistosoma curassoni</name>
    <dbReference type="NCBI Taxonomy" id="6186"/>
    <lineage>
        <taxon>Eukaryota</taxon>
        <taxon>Metazoa</taxon>
        <taxon>Spiralia</taxon>
        <taxon>Lophotrochozoa</taxon>
        <taxon>Platyhelminthes</taxon>
        <taxon>Trematoda</taxon>
        <taxon>Digenea</taxon>
        <taxon>Strigeidida</taxon>
        <taxon>Schistosomatoidea</taxon>
        <taxon>Schistosomatidae</taxon>
        <taxon>Schistosoma</taxon>
    </lineage>
</organism>
<keyword evidence="8" id="KW-1185">Reference proteome</keyword>
<keyword evidence="2" id="KW-0812">Transmembrane</keyword>
<dbReference type="SMART" id="SM00112">
    <property type="entry name" value="CA"/>
    <property type="match status" value="1"/>
</dbReference>
<dbReference type="PROSITE" id="PS50268">
    <property type="entry name" value="CADHERIN_2"/>
    <property type="match status" value="1"/>
</dbReference>
<reference evidence="9" key="1">
    <citation type="submission" date="2016-06" db="UniProtKB">
        <authorList>
            <consortium name="WormBaseParasite"/>
        </authorList>
    </citation>
    <scope>IDENTIFICATION</scope>
</reference>
<evidence type="ECO:0000256" key="4">
    <source>
        <dbReference type="ARBA" id="ARBA00023180"/>
    </source>
</evidence>
<dbReference type="SUPFAM" id="SSF49313">
    <property type="entry name" value="Cadherin-like"/>
    <property type="match status" value="1"/>
</dbReference>
<dbReference type="PANTHER" id="PTHR24028:SF146">
    <property type="entry name" value="CADHERIN 96CB, ISOFORM D-RELATED"/>
    <property type="match status" value="1"/>
</dbReference>
<evidence type="ECO:0000313" key="8">
    <source>
        <dbReference type="Proteomes" id="UP000279833"/>
    </source>
</evidence>
<reference evidence="7 8" key="2">
    <citation type="submission" date="2018-11" db="EMBL/GenBank/DDBJ databases">
        <authorList>
            <consortium name="Pathogen Informatics"/>
        </authorList>
    </citation>
    <scope>NUCLEOTIDE SEQUENCE [LARGE SCALE GENOMIC DNA]</scope>
    <source>
        <strain evidence="7">Dakar</strain>
        <strain evidence="8">Dakar, Senegal</strain>
    </source>
</reference>
<dbReference type="GO" id="GO:0005886">
    <property type="term" value="C:plasma membrane"/>
    <property type="evidence" value="ECO:0007669"/>
    <property type="project" value="TreeGrafter"/>
</dbReference>
<keyword evidence="5" id="KW-0106">Calcium</keyword>
<evidence type="ECO:0000256" key="2">
    <source>
        <dbReference type="ARBA" id="ARBA00022692"/>
    </source>
</evidence>
<keyword evidence="3" id="KW-1133">Transmembrane helix</keyword>
<protein>
    <submittedName>
        <fullName evidence="9">CA domain-containing protein</fullName>
    </submittedName>
</protein>
<dbReference type="InterPro" id="IPR002126">
    <property type="entry name" value="Cadherin-like_dom"/>
</dbReference>
<dbReference type="Proteomes" id="UP000279833">
    <property type="component" value="Unassembled WGS sequence"/>
</dbReference>
<evidence type="ECO:0000256" key="1">
    <source>
        <dbReference type="ARBA" id="ARBA00004167"/>
    </source>
</evidence>
<dbReference type="PANTHER" id="PTHR24028">
    <property type="entry name" value="CADHERIN-87A"/>
    <property type="match status" value="1"/>
</dbReference>
<evidence type="ECO:0000313" key="7">
    <source>
        <dbReference type="EMBL" id="VDP50178.1"/>
    </source>
</evidence>
<dbReference type="InterPro" id="IPR015919">
    <property type="entry name" value="Cadherin-like_sf"/>
</dbReference>
<evidence type="ECO:0000256" key="3">
    <source>
        <dbReference type="ARBA" id="ARBA00022989"/>
    </source>
</evidence>
<gene>
    <name evidence="7" type="ORF">SCUD_LOCUS12813</name>
</gene>
<name>A0A183KCS3_9TREM</name>
<dbReference type="GO" id="GO:0007156">
    <property type="term" value="P:homophilic cell adhesion via plasma membrane adhesion molecules"/>
    <property type="evidence" value="ECO:0007669"/>
    <property type="project" value="InterPro"/>
</dbReference>
<dbReference type="STRING" id="6186.A0A183KCS3"/>
<dbReference type="AlphaFoldDB" id="A0A183KCS3"/>
<evidence type="ECO:0000259" key="6">
    <source>
        <dbReference type="PROSITE" id="PS50268"/>
    </source>
</evidence>
<dbReference type="WBParaSite" id="SCUD_0001281601-mRNA-1">
    <property type="protein sequence ID" value="SCUD_0001281601-mRNA-1"/>
    <property type="gene ID" value="SCUD_0001281601"/>
</dbReference>
<comment type="subcellular location">
    <subcellularLocation>
        <location evidence="1">Membrane</location>
        <topology evidence="1">Single-pass membrane protein</topology>
    </subcellularLocation>
</comment>
<evidence type="ECO:0000256" key="5">
    <source>
        <dbReference type="PROSITE-ProRule" id="PRU00043"/>
    </source>
</evidence>
<feature type="domain" description="Cadherin" evidence="6">
    <location>
        <begin position="9"/>
        <end position="116"/>
    </location>
</feature>
<evidence type="ECO:0000313" key="9">
    <source>
        <dbReference type="WBParaSite" id="SCUD_0001281601-mRNA-1"/>
    </source>
</evidence>
<keyword evidence="4" id="KW-0325">Glycoprotein</keyword>
<dbReference type="EMBL" id="UZAK01035390">
    <property type="protein sequence ID" value="VDP50178.1"/>
    <property type="molecule type" value="Genomic_DNA"/>
</dbReference>
<accession>A0A183KCS3</accession>
<dbReference type="InterPro" id="IPR050174">
    <property type="entry name" value="Protocadherin/Cadherin-CA"/>
</dbReference>
<dbReference type="PRINTS" id="PR00205">
    <property type="entry name" value="CADHERIN"/>
</dbReference>
<sequence length="465" mass="51971">MFSDSETKLNAIDPDSGDNGRVSFHLSGNIDFSTLFKTYQQDSENIEFLTVSEAKTRFSLDSESGRLILIFQPDREAVSGYWLMVQVEDHGKPIPLSSLTLVYVEILDINDCAPTFEKSNYEFYVEVDRSGNISSCSEKQNSYENNCQSTTGSSGNVLIGRLKLTDSDAHPNSGPFTCHLANSGIIQTVLHDSLSSSRSSATSLITSTTGSSSSSTSLFSVRSTEMRIHTSNSNKNDHLNNQTDFSRGECLLYAIDKLPVGSQSLVIRANDNGLTALHTTTTVTVRIIRMSNLPPEIVNTNSTLIYYRSLHDWNENYFHESSSKQDISEQISDKTICRITVKDRTAHDRLFFELLKDNTSMSNLFSVDQYDGTIRPAMKISSNPDTSRSNLYDTSTSSRKPMLNQFHNSLIHLDSGNYPLRVRVTNGTLTSEATMHIKIYHASTSQSLQDHHRLIYALFYVDKST</sequence>
<proteinExistence type="predicted"/>
<dbReference type="GO" id="GO:0005509">
    <property type="term" value="F:calcium ion binding"/>
    <property type="evidence" value="ECO:0007669"/>
    <property type="project" value="UniProtKB-UniRule"/>
</dbReference>
<dbReference type="CDD" id="cd11304">
    <property type="entry name" value="Cadherin_repeat"/>
    <property type="match status" value="1"/>
</dbReference>
<dbReference type="Gene3D" id="2.60.40.60">
    <property type="entry name" value="Cadherins"/>
    <property type="match status" value="2"/>
</dbReference>
<keyword evidence="3" id="KW-0472">Membrane</keyword>